<name>A0A7X5R261_9MICO</name>
<feature type="signal peptide" evidence="3">
    <location>
        <begin position="1"/>
        <end position="45"/>
    </location>
</feature>
<keyword evidence="2" id="KW-0812">Transmembrane</keyword>
<dbReference type="RefSeq" id="WP_167150071.1">
    <property type="nucleotide sequence ID" value="NZ_JAAMOX010000001.1"/>
</dbReference>
<gene>
    <name evidence="4" type="ORF">FHX76_001873</name>
</gene>
<proteinExistence type="predicted"/>
<evidence type="ECO:0000256" key="1">
    <source>
        <dbReference type="SAM" id="MobiDB-lite"/>
    </source>
</evidence>
<keyword evidence="3" id="KW-0732">Signal</keyword>
<reference evidence="4 5" key="1">
    <citation type="submission" date="2020-02" db="EMBL/GenBank/DDBJ databases">
        <title>Sequencing the genomes of 1000 actinobacteria strains.</title>
        <authorList>
            <person name="Klenk H.-P."/>
        </authorList>
    </citation>
    <scope>NUCLEOTIDE SEQUENCE [LARGE SCALE GENOMIC DNA]</scope>
    <source>
        <strain evidence="4 5">DSM 27960</strain>
    </source>
</reference>
<keyword evidence="2" id="KW-1133">Transmembrane helix</keyword>
<feature type="chain" id="PRO_5031329226" description="Alpha-amylase" evidence="3">
    <location>
        <begin position="46"/>
        <end position="2044"/>
    </location>
</feature>
<organism evidence="4 5">
    <name type="scientific">Lysinibacter cavernae</name>
    <dbReference type="NCBI Taxonomy" id="1640652"/>
    <lineage>
        <taxon>Bacteria</taxon>
        <taxon>Bacillati</taxon>
        <taxon>Actinomycetota</taxon>
        <taxon>Actinomycetes</taxon>
        <taxon>Micrococcales</taxon>
        <taxon>Microbacteriaceae</taxon>
        <taxon>Lysinibacter</taxon>
    </lineage>
</organism>
<dbReference type="Pfam" id="PF17963">
    <property type="entry name" value="Big_9"/>
    <property type="match status" value="1"/>
</dbReference>
<protein>
    <recommendedName>
        <fullName evidence="6">Alpha-amylase</fullName>
    </recommendedName>
</protein>
<feature type="region of interest" description="Disordered" evidence="1">
    <location>
        <begin position="738"/>
        <end position="757"/>
    </location>
</feature>
<dbReference type="GO" id="GO:0005975">
    <property type="term" value="P:carbohydrate metabolic process"/>
    <property type="evidence" value="ECO:0007669"/>
    <property type="project" value="UniProtKB-ARBA"/>
</dbReference>
<evidence type="ECO:0000313" key="4">
    <source>
        <dbReference type="EMBL" id="NIH54005.1"/>
    </source>
</evidence>
<evidence type="ECO:0000313" key="5">
    <source>
        <dbReference type="Proteomes" id="UP000541033"/>
    </source>
</evidence>
<keyword evidence="5" id="KW-1185">Reference proteome</keyword>
<dbReference type="Proteomes" id="UP000541033">
    <property type="component" value="Unassembled WGS sequence"/>
</dbReference>
<sequence length="2044" mass="205940">MKQTPHNEAHAARPVGSRLRRAAARVLVCVLAVTAAAGMPTAAVAAPVDSVSIDLVADGQAPFDLGDGPGLDRSATNGIIRTQDTVSWELGYTAGADGSARFIATLPVGAKWNATSVTSTVCTGPGGGYLSADSSTMTCNRLVTAGDVARLPVSAVIGALPNGTRFTPSVVVGAVAATGAAELTVSAAPRTQLSVYNAALEGGTTVNGTLGVTSRLSVFLGAEVDPQNPKFLGYEALANSFQFVIDVPANAIVQSENTSTVSTTQDAPGSPVTVSVTGLETSFLNPSPSIYAGPMASSGDSNDARIIRELKIALFVPYEGNVNVGETISLNGRVHSFDPNSLSGQSNFGDDVAPGQADAGPCPSTDANGTSLSCFGRTFTRATAAVVMTGAIGTMADDASGQIYGDANASTGGTEAVVVGQRFRALSSIYNAASAGSPATNAYGSVTWNAELLNLSATPEVVLNTARSGASSFFGFTAYPLFAPAPADSYVLEYTDYAFVNDAQRKSLLSFGDTEPTWTEDPSTLPGGLASVTSIRVRYLDALEPNTTVGIVTPFERAAASADLAVNATLPWFWQYGADDKAVVKSTYSGTGVSSQGGAVQAAEALVRADLSWERVEGATYAAGLAERGDIVNLRIAPTVIGPVLGPDAVATDATITVTMPNACLEPVVAALPSRPLEYTPGIPGTTCATGTPGKIVFRLGDLAAPAGEAGPWSLQGHGTALTPILVPVRVSMSTPVPSTPTAKLVVSSPSDPTTENNATYSGASALALSQDRTASAPITVSGAAVFKTSKVASTAVTGLIGPGEEMSYTITWANASSSRYLASSFVDLLPFEGDERGTTGLGEGELNVVNVVAAMDEATQGSVAIEYTTDASAAVQAALALADNETGATGIHWETLSGDVPAGVTALRFTPSGPLEPGYSGNATIRVQVPGLTLAGAVNNNVSMRVIAEAGTSIISRTGANRPLASSAALISGNVLRDLDFSNSVTPADPVWSGATVELRDGERTVATAETDSAGNYAFEPVAAGTYRVVLSEADREHWAAVAPVEVTVLPQAVQTGVGLLYQEVVAAPVLVDDSSVVAVGTSQTIDVLANDTIAFPTAVGSSYEKNTLALVTPPTTGTVSPAVSASQPDIGAFSYSPSSVWPEAHAGSATYTDTFQYSYTNAAGEARTATVTVTVSAVPVATNDAFTIADAQAVLDVLGGAAPDTGNAIQLDAAHPPTTDADATVTYSSGKLQITPTHSWLSGELTYDVPVSYTIVDALGMTATAVATVTIQRAPVLAAGAILAVTVPSGTAASFIPVVLTAGTLSGYSLASPPPAGLVTVNGATSAVSFATAGLPAGLYPFTVGFRDNLGQTLGVTYLVTVLGGPRVIGDTDASIGEGRSVTFDGFETSSSLASVAVTTEPSAGTATVDPVTGALTFSAGDASPGTYSVVVRATDANGLWTDAMYSVTVVAAPTVAGPYAVTVAEGAVATFAPEFASTVELQNARLSASPESGAATVNAATGAISYQGEPGIHSFSVTFTDSVGQDVVAVYTVTVQARPVVTGALTSTIAVGSAAAFAPAVTTTGSVSGAVLTTPPVAGAVVVDPATGASSFDAAGIAAGTYRYEVTFTDNLGQTVVATHTVIVQAPPVADGVTAVVAEGGRIVLPQRVSTAGSIASVVVTAPPAAGTAALIGSDLVFDAGDALPGPHSFTVTFTDSLGQAATAVYIVTVQAGPVVEGVTSATIGENDKVTFEPIVVTEGSLSSVEVSNQPARVELHGTRATDAVGSVSVDATTGEVTYRSERAVPGVYAFSVTFVDNLGQHVAVEYTVTVQAAITASGGEVTIPEHGSHSFVHSVVTDGTVSDTRITSAPSAGTAQLVPGGIQFAAGEAGGGRYEIEVTYTDNVGQQATAGFVVVVQAAPTAKNVVVKIPAGTQSVTVDPLGAVTGTHLQGIRLADVLQPTHGFVTLGENNLLIYTAPHGFAGTVTFSVTVLDDLGQHVTFSYTIEVEAAEAGGVPSLGGTIATTGSVSGLPIGIVALLAMLLGFGGLAAGRRRASARQC</sequence>
<evidence type="ECO:0000256" key="3">
    <source>
        <dbReference type="SAM" id="SignalP"/>
    </source>
</evidence>
<feature type="region of interest" description="Disordered" evidence="1">
    <location>
        <begin position="345"/>
        <end position="364"/>
    </location>
</feature>
<evidence type="ECO:0000256" key="2">
    <source>
        <dbReference type="SAM" id="Phobius"/>
    </source>
</evidence>
<accession>A0A7X5R261</accession>
<feature type="transmembrane region" description="Helical" evidence="2">
    <location>
        <begin position="2015"/>
        <end position="2035"/>
    </location>
</feature>
<dbReference type="Gene3D" id="2.60.40.3440">
    <property type="match status" value="1"/>
</dbReference>
<dbReference type="EMBL" id="JAAMOX010000001">
    <property type="protein sequence ID" value="NIH54005.1"/>
    <property type="molecule type" value="Genomic_DNA"/>
</dbReference>
<comment type="caution">
    <text evidence="4">The sequence shown here is derived from an EMBL/GenBank/DDBJ whole genome shotgun (WGS) entry which is preliminary data.</text>
</comment>
<dbReference type="SUPFAM" id="SSF49478">
    <property type="entry name" value="Cna protein B-type domain"/>
    <property type="match status" value="1"/>
</dbReference>
<dbReference type="InterPro" id="IPR013783">
    <property type="entry name" value="Ig-like_fold"/>
</dbReference>
<evidence type="ECO:0008006" key="6">
    <source>
        <dbReference type="Google" id="ProtNLM"/>
    </source>
</evidence>
<dbReference type="Gene3D" id="2.60.40.10">
    <property type="entry name" value="Immunoglobulins"/>
    <property type="match status" value="1"/>
</dbReference>
<keyword evidence="2" id="KW-0472">Membrane</keyword>